<evidence type="ECO:0000256" key="8">
    <source>
        <dbReference type="RuleBase" id="RU364140"/>
    </source>
</evidence>
<comment type="similarity">
    <text evidence="2 8">Belongs to the Mediator complex subunit 17 family.</text>
</comment>
<evidence type="ECO:0000256" key="1">
    <source>
        <dbReference type="ARBA" id="ARBA00004123"/>
    </source>
</evidence>
<protein>
    <recommendedName>
        <fullName evidence="3 8">Mediator of RNA polymerase II transcription subunit 17</fullName>
    </recommendedName>
    <alternativeName>
        <fullName evidence="7 8">Mediator complex subunit 17</fullName>
    </alternativeName>
</protein>
<name>A0A9P5ZBR9_9AGAR</name>
<keyword evidence="6 8" id="KW-0539">Nucleus</keyword>
<dbReference type="EMBL" id="MU155136">
    <property type="protein sequence ID" value="KAF9485307.1"/>
    <property type="molecule type" value="Genomic_DNA"/>
</dbReference>
<comment type="caution">
    <text evidence="9">The sequence shown here is derived from an EMBL/GenBank/DDBJ whole genome shotgun (WGS) entry which is preliminary data.</text>
</comment>
<dbReference type="Pfam" id="PF10156">
    <property type="entry name" value="Med17"/>
    <property type="match status" value="1"/>
</dbReference>
<comment type="function">
    <text evidence="8">Component of the Mediator complex, a coactivator involved in the regulated transcription of nearly all RNA polymerase II-dependent genes. Mediator functions as a bridge to convey information from gene-specific regulatory proteins to the basal RNA polymerase II transcription machinery. Mediator is recruited to promoters by direct interactions with regulatory proteins and serves as a scaffold for the assembly of a functional preinitiation complex with RNA polymerase II and the general transcription factors.</text>
</comment>
<dbReference type="OrthoDB" id="10251234at2759"/>
<accession>A0A9P5ZBR9</accession>
<dbReference type="GO" id="GO:0006357">
    <property type="term" value="P:regulation of transcription by RNA polymerase II"/>
    <property type="evidence" value="ECO:0007669"/>
    <property type="project" value="InterPro"/>
</dbReference>
<evidence type="ECO:0000313" key="9">
    <source>
        <dbReference type="EMBL" id="KAF9485307.1"/>
    </source>
</evidence>
<dbReference type="PANTHER" id="PTHR13114:SF7">
    <property type="entry name" value="MEDIATOR OF RNA POLYMERASE II TRANSCRIPTION SUBUNIT 17"/>
    <property type="match status" value="1"/>
</dbReference>
<dbReference type="Proteomes" id="UP000807469">
    <property type="component" value="Unassembled WGS sequence"/>
</dbReference>
<keyword evidence="8" id="KW-0010">Activator</keyword>
<comment type="subunit">
    <text evidence="8">Component of the Mediator complex.</text>
</comment>
<proteinExistence type="inferred from homology"/>
<sequence>MSYADSEPKWKKLKLSFERPYKDDSGKPIPTLYDLTPDGQFIYEPKETPSAKLEANLRRIFLERGTNFFEKNEGALLGRSEVTTDGHDFVESLGPEEPESMPESMTMEELYKMKSEILPQLFVALGEMSHARDLLNSILSGSQSSILTASPSTSESSSLLSATLVIKPPPIISVQSFNAQLTIGSKDEALRKAAGLFKSAADSMERSRLNDEKYWVDALRIRRANWGLTPAPLPIGSSIGKGADKTSKDFVISYGLEGSPYSFRRRAVAHLSNMGASSHDINFPYRQTTWLRISISISSEFGVEMYTFDSPSLATSTRTLDNVLKDAQTEAVDQEIFSLLVKEAGNLPTASARVSERLIAINTAHGLDLSFQLIDSSTNLNHNDGINPARENTCELIYHVLRVFLLRRHSISNIEKGSDQVFQAPYFILQPIVDFLQYQVFCERVEVELQKMVRGLNSAGIPTTVSYTHVGESGRHIVSLLCDTRNKAIGGEAVIRIDHWNTLWFTFLSPSTLTAHLTQATLTISSLPQLAQLLMDEIERCLLQRICGLGRELCDVVGGVWFIDLNRCVARWDGCVLNFKISYGENLDIGCSAFRLDKTTGSQGYSRTYNTSTTPLLAWVEEVIRESARQS</sequence>
<comment type="subcellular location">
    <subcellularLocation>
        <location evidence="1 8">Nucleus</location>
    </subcellularLocation>
</comment>
<evidence type="ECO:0000256" key="7">
    <source>
        <dbReference type="ARBA" id="ARBA00032014"/>
    </source>
</evidence>
<keyword evidence="10" id="KW-1185">Reference proteome</keyword>
<dbReference type="GO" id="GO:0003712">
    <property type="term" value="F:transcription coregulator activity"/>
    <property type="evidence" value="ECO:0007669"/>
    <property type="project" value="InterPro"/>
</dbReference>
<keyword evidence="4 8" id="KW-0805">Transcription regulation</keyword>
<evidence type="ECO:0000313" key="10">
    <source>
        <dbReference type="Proteomes" id="UP000807469"/>
    </source>
</evidence>
<evidence type="ECO:0000256" key="4">
    <source>
        <dbReference type="ARBA" id="ARBA00023015"/>
    </source>
</evidence>
<gene>
    <name evidence="8" type="primary">MED17</name>
    <name evidence="9" type="ORF">BDN70DRAFT_871333</name>
</gene>
<dbReference type="GO" id="GO:0070847">
    <property type="term" value="C:core mediator complex"/>
    <property type="evidence" value="ECO:0007669"/>
    <property type="project" value="TreeGrafter"/>
</dbReference>
<keyword evidence="5 8" id="KW-0804">Transcription</keyword>
<evidence type="ECO:0000256" key="6">
    <source>
        <dbReference type="ARBA" id="ARBA00023242"/>
    </source>
</evidence>
<dbReference type="InterPro" id="IPR019313">
    <property type="entry name" value="Mediator_Med17"/>
</dbReference>
<dbReference type="AlphaFoldDB" id="A0A9P5ZBR9"/>
<dbReference type="PANTHER" id="PTHR13114">
    <property type="entry name" value="MEDIATOR OF RNA POLYMERASE II TRANSCRIPTION SUBUNIT 17"/>
    <property type="match status" value="1"/>
</dbReference>
<organism evidence="9 10">
    <name type="scientific">Pholiota conissans</name>
    <dbReference type="NCBI Taxonomy" id="109636"/>
    <lineage>
        <taxon>Eukaryota</taxon>
        <taxon>Fungi</taxon>
        <taxon>Dikarya</taxon>
        <taxon>Basidiomycota</taxon>
        <taxon>Agaricomycotina</taxon>
        <taxon>Agaricomycetes</taxon>
        <taxon>Agaricomycetidae</taxon>
        <taxon>Agaricales</taxon>
        <taxon>Agaricineae</taxon>
        <taxon>Strophariaceae</taxon>
        <taxon>Pholiota</taxon>
    </lineage>
</organism>
<dbReference type="GO" id="GO:0016592">
    <property type="term" value="C:mediator complex"/>
    <property type="evidence" value="ECO:0007669"/>
    <property type="project" value="InterPro"/>
</dbReference>
<evidence type="ECO:0000256" key="2">
    <source>
        <dbReference type="ARBA" id="ARBA00005635"/>
    </source>
</evidence>
<evidence type="ECO:0000256" key="5">
    <source>
        <dbReference type="ARBA" id="ARBA00023163"/>
    </source>
</evidence>
<evidence type="ECO:0000256" key="3">
    <source>
        <dbReference type="ARBA" id="ARBA00019610"/>
    </source>
</evidence>
<reference evidence="9" key="1">
    <citation type="submission" date="2020-11" db="EMBL/GenBank/DDBJ databases">
        <authorList>
            <consortium name="DOE Joint Genome Institute"/>
            <person name="Ahrendt S."/>
            <person name="Riley R."/>
            <person name="Andreopoulos W."/>
            <person name="Labutti K."/>
            <person name="Pangilinan J."/>
            <person name="Ruiz-Duenas F.J."/>
            <person name="Barrasa J.M."/>
            <person name="Sanchez-Garcia M."/>
            <person name="Camarero S."/>
            <person name="Miyauchi S."/>
            <person name="Serrano A."/>
            <person name="Linde D."/>
            <person name="Babiker R."/>
            <person name="Drula E."/>
            <person name="Ayuso-Fernandez I."/>
            <person name="Pacheco R."/>
            <person name="Padilla G."/>
            <person name="Ferreira P."/>
            <person name="Barriuso J."/>
            <person name="Kellner H."/>
            <person name="Castanera R."/>
            <person name="Alfaro M."/>
            <person name="Ramirez L."/>
            <person name="Pisabarro A.G."/>
            <person name="Kuo A."/>
            <person name="Tritt A."/>
            <person name="Lipzen A."/>
            <person name="He G."/>
            <person name="Yan M."/>
            <person name="Ng V."/>
            <person name="Cullen D."/>
            <person name="Martin F."/>
            <person name="Rosso M.-N."/>
            <person name="Henrissat B."/>
            <person name="Hibbett D."/>
            <person name="Martinez A.T."/>
            <person name="Grigoriev I.V."/>
        </authorList>
    </citation>
    <scope>NUCLEOTIDE SEQUENCE</scope>
    <source>
        <strain evidence="9">CIRM-BRFM 674</strain>
    </source>
</reference>